<dbReference type="Proteomes" id="UP000294929">
    <property type="component" value="Unassembled WGS sequence"/>
</dbReference>
<feature type="domain" description="DUF4185" evidence="3">
    <location>
        <begin position="313"/>
        <end position="671"/>
    </location>
</feature>
<protein>
    <submittedName>
        <fullName evidence="4">DUF4185 domain-containing protein</fullName>
    </submittedName>
</protein>
<dbReference type="RefSeq" id="WP_133427988.1">
    <property type="nucleotide sequence ID" value="NZ_SDLO01000025.1"/>
</dbReference>
<organism evidence="4 5">
    <name type="scientific">Mycolicibacterium mucogenicum</name>
    <name type="common">Mycobacterium mucogenicum</name>
    <dbReference type="NCBI Taxonomy" id="56689"/>
    <lineage>
        <taxon>Bacteria</taxon>
        <taxon>Bacillati</taxon>
        <taxon>Actinomycetota</taxon>
        <taxon>Actinomycetes</taxon>
        <taxon>Mycobacteriales</taxon>
        <taxon>Mycobacteriaceae</taxon>
        <taxon>Mycolicibacterium</taxon>
    </lineage>
</organism>
<evidence type="ECO:0000256" key="2">
    <source>
        <dbReference type="SAM" id="SignalP"/>
    </source>
</evidence>
<feature type="compositionally biased region" description="Low complexity" evidence="1">
    <location>
        <begin position="35"/>
        <end position="63"/>
    </location>
</feature>
<feature type="region of interest" description="Disordered" evidence="1">
    <location>
        <begin position="25"/>
        <end position="166"/>
    </location>
</feature>
<evidence type="ECO:0000313" key="4">
    <source>
        <dbReference type="EMBL" id="TDK85373.1"/>
    </source>
</evidence>
<dbReference type="AlphaFoldDB" id="A0A4V3AVG9"/>
<sequence length="677" mass="70587">MSAARYVGRVGRLAVALGIGTAIASGQGAAWADQTETGAAAGPPAASATGESAGASGTSGTPAKPRRDKPRPKKGDDKTETPAAGSADDSSSDPKTETPSDPKTDKPAKAPGKGRDRANQQKNNNANDAAPAAAVPKTPKRPRLTPDKPAGTKALANQQQTAAPKPAGVAAVAPTVMKVTTSAVTAAPSPVSATTNLLTPNVTAPTVKPTNPVAAVMKAVSGALNWAFNPLGTPAQPTLAWTVLAFARKEIDNLLAAIKPQNVVSALTTTGQVLSNPLAAVTAAMNPRPAWPTPGQQITASTSFVDWVTGNFAPNDTYNRFGVWGTDVGTAWDNGIADDPSTPINEHQVLMAFGDTFSGPNMTGNWLNNILFRSSDANLADGISIPAGQWFNGNMFGGTPLSSPTTARQIILPAKLPAGLPSGVTLIPTSGISVPTPGTQYGATQYLSFMSVKQWGAPGQWTTNYSAMAYSTDNGENWTIAPQSVRQNWGGNANFQQAALVRPGDGYVYSYGTPNGRGGAAYISRVAEADILDASKYEYYNKGSAGGWFGIGAIKQGWYKDPAKAGVVFGRDTGACGIGKPGNQVSEMSVQYNPTLGKYVTLYGDQFNNIVLRTADRPEGTWSAATVLMPQQNGGIYAPMMQPWSPSTLGTGTDLYWNLSLWSEYNVMLMKTDLTKL</sequence>
<dbReference type="InterPro" id="IPR025442">
    <property type="entry name" value="DUF4185"/>
</dbReference>
<feature type="compositionally biased region" description="Basic and acidic residues" evidence="1">
    <location>
        <begin position="92"/>
        <end position="119"/>
    </location>
</feature>
<feature type="signal peptide" evidence="2">
    <location>
        <begin position="1"/>
        <end position="24"/>
    </location>
</feature>
<keyword evidence="2" id="KW-0732">Signal</keyword>
<dbReference type="EMBL" id="SDLO01000025">
    <property type="protein sequence ID" value="TDK85373.1"/>
    <property type="molecule type" value="Genomic_DNA"/>
</dbReference>
<gene>
    <name evidence="4" type="ORF">EUA03_22720</name>
</gene>
<proteinExistence type="predicted"/>
<evidence type="ECO:0000259" key="3">
    <source>
        <dbReference type="Pfam" id="PF13810"/>
    </source>
</evidence>
<dbReference type="Pfam" id="PF13810">
    <property type="entry name" value="DUF4185"/>
    <property type="match status" value="1"/>
</dbReference>
<reference evidence="4 5" key="1">
    <citation type="submission" date="2019-01" db="EMBL/GenBank/DDBJ databases">
        <title>High-quality-draft genome sequences of five non-tuberculosis mycobacteriaceae isolated from a nosocomial environment.</title>
        <authorList>
            <person name="Tiago I."/>
            <person name="Alarico S."/>
            <person name="Pereira S.G."/>
            <person name="Coelho C."/>
            <person name="Maranha A."/>
            <person name="Empadinhas N."/>
        </authorList>
    </citation>
    <scope>NUCLEOTIDE SEQUENCE [LARGE SCALE GENOMIC DNA]</scope>
    <source>
        <strain evidence="4 5">24AIII</strain>
    </source>
</reference>
<comment type="caution">
    <text evidence="4">The sequence shown here is derived from an EMBL/GenBank/DDBJ whole genome shotgun (WGS) entry which is preliminary data.</text>
</comment>
<feature type="chain" id="PRO_5038620302" evidence="2">
    <location>
        <begin position="25"/>
        <end position="677"/>
    </location>
</feature>
<evidence type="ECO:0000313" key="5">
    <source>
        <dbReference type="Proteomes" id="UP000294929"/>
    </source>
</evidence>
<accession>A0A4V3AVG9</accession>
<name>A0A4V3AVG9_MYCMU</name>
<feature type="compositionally biased region" description="Low complexity" evidence="1">
    <location>
        <begin position="120"/>
        <end position="137"/>
    </location>
</feature>
<evidence type="ECO:0000256" key="1">
    <source>
        <dbReference type="SAM" id="MobiDB-lite"/>
    </source>
</evidence>